<reference evidence="2" key="1">
    <citation type="submission" date="2017-05" db="EMBL/GenBank/DDBJ databases">
        <authorList>
            <person name="Imhoff J.F."/>
            <person name="Rahn T."/>
            <person name="Kuenzel S."/>
            <person name="Neulinger S.C."/>
        </authorList>
    </citation>
    <scope>NUCLEOTIDE SEQUENCE</scope>
    <source>
        <strain evidence="2">LMG 28126</strain>
    </source>
</reference>
<keyword evidence="2" id="KW-0813">Transport</keyword>
<gene>
    <name evidence="2" type="ORF">CCR87_11870</name>
</gene>
<comment type="caution">
    <text evidence="2">The sequence shown here is derived from an EMBL/GenBank/DDBJ whole genome shotgun (WGS) entry which is preliminary data.</text>
</comment>
<dbReference type="GO" id="GO:0004713">
    <property type="term" value="F:protein tyrosine kinase activity"/>
    <property type="evidence" value="ECO:0007669"/>
    <property type="project" value="TreeGrafter"/>
</dbReference>
<evidence type="ECO:0000313" key="2">
    <source>
        <dbReference type="EMBL" id="MBK5928015.1"/>
    </source>
</evidence>
<dbReference type="AlphaFoldDB" id="A0A934TLH0"/>
<sequence>MPPPVPAAHLRPRHRLALLSFLVLVLLPVAVAAWYLYDRAEDQYASIMAFSVRSEDNSSALDVLGRLGSFGAGGGAGGRDAEILYQFIQSQELVARIDAQLDLRSLYARHVDRDPIFAFRPGGTIEDLTDHWARMLRIAFDNATGLMEIRVLAFDPHEAQAIARAILAESTERINELSAAARLDATRYAREDLDVALERLRQARESLTEFRVRSQVVDPSADIQGQMGLLNTLQAQLAEALIELDLLRETTRQTDPRITQQQRRIEVIRARIVEERARIGGGRGPSGEDFATVMAEFERLSVDREFAEQAYRSAMSAHDAALADAQRATTYLATHVIPTLAESARYPEREKLLALTAFFLFLAWAVGVLVFYSVRDSR</sequence>
<keyword evidence="1" id="KW-0472">Membrane</keyword>
<keyword evidence="1" id="KW-0812">Transmembrane</keyword>
<feature type="transmembrane region" description="Helical" evidence="1">
    <location>
        <begin position="352"/>
        <end position="374"/>
    </location>
</feature>
<organism evidence="2 3">
    <name type="scientific">Rhodobaculum claviforme</name>
    <dbReference type="NCBI Taxonomy" id="1549854"/>
    <lineage>
        <taxon>Bacteria</taxon>
        <taxon>Pseudomonadati</taxon>
        <taxon>Pseudomonadota</taxon>
        <taxon>Alphaproteobacteria</taxon>
        <taxon>Rhodobacterales</taxon>
        <taxon>Paracoccaceae</taxon>
        <taxon>Rhodobaculum</taxon>
    </lineage>
</organism>
<dbReference type="PANTHER" id="PTHR32309">
    <property type="entry name" value="TYROSINE-PROTEIN KINASE"/>
    <property type="match status" value="1"/>
</dbReference>
<accession>A0A934TLH0</accession>
<dbReference type="Proteomes" id="UP000706333">
    <property type="component" value="Unassembled WGS sequence"/>
</dbReference>
<dbReference type="GO" id="GO:0005886">
    <property type="term" value="C:plasma membrane"/>
    <property type="evidence" value="ECO:0007669"/>
    <property type="project" value="TreeGrafter"/>
</dbReference>
<dbReference type="RefSeq" id="WP_201157763.1">
    <property type="nucleotide sequence ID" value="NZ_NHSD01000284.1"/>
</dbReference>
<keyword evidence="3" id="KW-1185">Reference proteome</keyword>
<dbReference type="PANTHER" id="PTHR32309:SF13">
    <property type="entry name" value="FERRIC ENTEROBACTIN TRANSPORT PROTEIN FEPE"/>
    <property type="match status" value="1"/>
</dbReference>
<protein>
    <submittedName>
        <fullName evidence="2">Sugar transporter</fullName>
    </submittedName>
</protein>
<name>A0A934TLH0_9RHOB</name>
<evidence type="ECO:0000313" key="3">
    <source>
        <dbReference type="Proteomes" id="UP000706333"/>
    </source>
</evidence>
<reference evidence="2" key="2">
    <citation type="journal article" date="2020" name="Microorganisms">
        <title>Osmotic Adaptation and Compatible Solute Biosynthesis of Phototrophic Bacteria as Revealed from Genome Analyses.</title>
        <authorList>
            <person name="Imhoff J.F."/>
            <person name="Rahn T."/>
            <person name="Kunzel S."/>
            <person name="Keller A."/>
            <person name="Neulinger S.C."/>
        </authorList>
    </citation>
    <scope>NUCLEOTIDE SEQUENCE</scope>
    <source>
        <strain evidence="2">LMG 28126</strain>
    </source>
</reference>
<dbReference type="EMBL" id="NHSD01000284">
    <property type="protein sequence ID" value="MBK5928015.1"/>
    <property type="molecule type" value="Genomic_DNA"/>
</dbReference>
<proteinExistence type="predicted"/>
<dbReference type="InterPro" id="IPR050445">
    <property type="entry name" value="Bact_polysacc_biosynth/exp"/>
</dbReference>
<evidence type="ECO:0000256" key="1">
    <source>
        <dbReference type="SAM" id="Phobius"/>
    </source>
</evidence>
<keyword evidence="2" id="KW-0762">Sugar transport</keyword>
<keyword evidence="1" id="KW-1133">Transmembrane helix</keyword>